<evidence type="ECO:0000256" key="2">
    <source>
        <dbReference type="ARBA" id="ARBA00022801"/>
    </source>
</evidence>
<keyword evidence="3" id="KW-0732">Signal</keyword>
<dbReference type="InterPro" id="IPR043957">
    <property type="entry name" value="Vanin_C"/>
</dbReference>
<dbReference type="InterPro" id="IPR036526">
    <property type="entry name" value="C-N_Hydrolase_sf"/>
</dbReference>
<name>A0A5E4Q5N6_9NEOP</name>
<evidence type="ECO:0000313" key="5">
    <source>
        <dbReference type="EMBL" id="VVC93050.1"/>
    </source>
</evidence>
<dbReference type="PROSITE" id="PS50263">
    <property type="entry name" value="CN_HYDROLASE"/>
    <property type="match status" value="1"/>
</dbReference>
<sequence length="360" mass="40256">MYNTIIYLVGFLCLVGHSDQRSTPTDDSYVAAVIEYQVLSDINTNLNNYIRLIKEAADQDADIVVFPEMTLGSRRVPVPIHDVLKDHPIPAENPGIYDEVLVKISTAAKENAVYVVINLQEVMDCENVTGEYCPEKKEYLFNTNINLFGEFTRTPALTPDLGVFTTDFGVTFGHFICFDLMFQVPAVQIVTGTYPGPIDDDVNHDNLVLKADPSLPSHTSRLLVPGYQDFILSEDGVVCRFKVNLKQTENTQYQPKSVATFDELSIYATLQTPQTVESLQAHDIVYYPVSLKPSILPLNSNDFALEIQTMLGTVDLYNYTLLNNNVGLYSFGIYGRVFADDGKEPTPPIIEEEREETTPA</sequence>
<protein>
    <recommendedName>
        <fullName evidence="4">CN hydrolase domain-containing protein</fullName>
    </recommendedName>
</protein>
<dbReference type="GO" id="GO:0016787">
    <property type="term" value="F:hydrolase activity"/>
    <property type="evidence" value="ECO:0007669"/>
    <property type="project" value="UniProtKB-KW"/>
</dbReference>
<dbReference type="AlphaFoldDB" id="A0A5E4Q5N6"/>
<dbReference type="Gene3D" id="3.60.110.10">
    <property type="entry name" value="Carbon-nitrogen hydrolase"/>
    <property type="match status" value="1"/>
</dbReference>
<proteinExistence type="inferred from homology"/>
<organism evidence="5 6">
    <name type="scientific">Leptidea sinapis</name>
    <dbReference type="NCBI Taxonomy" id="189913"/>
    <lineage>
        <taxon>Eukaryota</taxon>
        <taxon>Metazoa</taxon>
        <taxon>Ecdysozoa</taxon>
        <taxon>Arthropoda</taxon>
        <taxon>Hexapoda</taxon>
        <taxon>Insecta</taxon>
        <taxon>Pterygota</taxon>
        <taxon>Neoptera</taxon>
        <taxon>Endopterygota</taxon>
        <taxon>Lepidoptera</taxon>
        <taxon>Glossata</taxon>
        <taxon>Ditrysia</taxon>
        <taxon>Papilionoidea</taxon>
        <taxon>Pieridae</taxon>
        <taxon>Dismorphiinae</taxon>
        <taxon>Leptidea</taxon>
    </lineage>
</organism>
<evidence type="ECO:0000256" key="1">
    <source>
        <dbReference type="ARBA" id="ARBA00008225"/>
    </source>
</evidence>
<keyword evidence="6" id="KW-1185">Reference proteome</keyword>
<accession>A0A5E4Q5N6</accession>
<dbReference type="SUPFAM" id="SSF56317">
    <property type="entry name" value="Carbon-nitrogen hydrolase"/>
    <property type="match status" value="1"/>
</dbReference>
<dbReference type="InterPro" id="IPR003010">
    <property type="entry name" value="C-N_Hydrolase"/>
</dbReference>
<comment type="similarity">
    <text evidence="1">Belongs to the carbon-nitrogen hydrolase superfamily. BTD/VNN family.</text>
</comment>
<feature type="chain" id="PRO_5022736895" description="CN hydrolase domain-containing protein" evidence="3">
    <location>
        <begin position="21"/>
        <end position="360"/>
    </location>
</feature>
<dbReference type="InterPro" id="IPR040154">
    <property type="entry name" value="Biotinidase/VNN"/>
</dbReference>
<dbReference type="Proteomes" id="UP000324832">
    <property type="component" value="Unassembled WGS sequence"/>
</dbReference>
<dbReference type="Pfam" id="PF00795">
    <property type="entry name" value="CN_hydrolase"/>
    <property type="match status" value="1"/>
</dbReference>
<dbReference type="PANTHER" id="PTHR10609">
    <property type="entry name" value="BIOTINIDASE-RELATED"/>
    <property type="match status" value="1"/>
</dbReference>
<dbReference type="EMBL" id="FZQP02001504">
    <property type="protein sequence ID" value="VVC93050.1"/>
    <property type="molecule type" value="Genomic_DNA"/>
</dbReference>
<feature type="non-terminal residue" evidence="5">
    <location>
        <position position="360"/>
    </location>
</feature>
<evidence type="ECO:0000256" key="3">
    <source>
        <dbReference type="SAM" id="SignalP"/>
    </source>
</evidence>
<keyword evidence="2" id="KW-0378">Hydrolase</keyword>
<evidence type="ECO:0000259" key="4">
    <source>
        <dbReference type="PROSITE" id="PS50263"/>
    </source>
</evidence>
<gene>
    <name evidence="5" type="ORF">LSINAPIS_LOCUS5329</name>
</gene>
<dbReference type="PANTHER" id="PTHR10609:SF14">
    <property type="entry name" value="BIOTINIDASE"/>
    <property type="match status" value="1"/>
</dbReference>
<evidence type="ECO:0000313" key="6">
    <source>
        <dbReference type="Proteomes" id="UP000324832"/>
    </source>
</evidence>
<dbReference type="Pfam" id="PF19018">
    <property type="entry name" value="Vanin_C"/>
    <property type="match status" value="1"/>
</dbReference>
<reference evidence="5 6" key="1">
    <citation type="submission" date="2017-07" db="EMBL/GenBank/DDBJ databases">
        <authorList>
            <person name="Talla V."/>
            <person name="Backstrom N."/>
        </authorList>
    </citation>
    <scope>NUCLEOTIDE SEQUENCE [LARGE SCALE GENOMIC DNA]</scope>
</reference>
<feature type="domain" description="CN hydrolase" evidence="4">
    <location>
        <begin position="29"/>
        <end position="360"/>
    </location>
</feature>
<feature type="signal peptide" evidence="3">
    <location>
        <begin position="1"/>
        <end position="20"/>
    </location>
</feature>